<dbReference type="PROSITE" id="PS50110">
    <property type="entry name" value="RESPONSE_REGULATORY"/>
    <property type="match status" value="1"/>
</dbReference>
<dbReference type="Proteomes" id="UP001501771">
    <property type="component" value="Unassembled WGS sequence"/>
</dbReference>
<accession>A0ABN2ZA43</accession>
<dbReference type="Pfam" id="PF00072">
    <property type="entry name" value="Response_reg"/>
    <property type="match status" value="1"/>
</dbReference>
<sequence length="126" mass="13638">MTVPTVLVVDDDDSVREITQLALEVVAGWQVIAADGGVAALELARAHRPDAVLLDVMMPEMDGPTTLRHLKGDETTRDIPVILLTAKVLAGERQEWDELAISGVIAKPFDPMGLHAEVSRMLGWTS</sequence>
<dbReference type="CDD" id="cd17552">
    <property type="entry name" value="REC_RR468-like"/>
    <property type="match status" value="1"/>
</dbReference>
<dbReference type="PANTHER" id="PTHR44591:SF22">
    <property type="entry name" value="CHEY SUBFAMILY"/>
    <property type="match status" value="1"/>
</dbReference>
<feature type="domain" description="Response regulatory" evidence="3">
    <location>
        <begin position="5"/>
        <end position="122"/>
    </location>
</feature>
<gene>
    <name evidence="4" type="ORF">GCM10009844_07670</name>
</gene>
<dbReference type="PANTHER" id="PTHR44591">
    <property type="entry name" value="STRESS RESPONSE REGULATOR PROTEIN 1"/>
    <property type="match status" value="1"/>
</dbReference>
<evidence type="ECO:0000256" key="2">
    <source>
        <dbReference type="PROSITE-ProRule" id="PRU00169"/>
    </source>
</evidence>
<dbReference type="EMBL" id="BAAAQR010000001">
    <property type="protein sequence ID" value="GAA2139110.1"/>
    <property type="molecule type" value="Genomic_DNA"/>
</dbReference>
<dbReference type="InterPro" id="IPR011006">
    <property type="entry name" value="CheY-like_superfamily"/>
</dbReference>
<dbReference type="InterPro" id="IPR001789">
    <property type="entry name" value="Sig_transdc_resp-reg_receiver"/>
</dbReference>
<proteinExistence type="predicted"/>
<comment type="caution">
    <text evidence="4">The sequence shown here is derived from an EMBL/GenBank/DDBJ whole genome shotgun (WGS) entry which is preliminary data.</text>
</comment>
<keyword evidence="1 2" id="KW-0597">Phosphoprotein</keyword>
<dbReference type="SUPFAM" id="SSF52172">
    <property type="entry name" value="CheY-like"/>
    <property type="match status" value="1"/>
</dbReference>
<feature type="modified residue" description="4-aspartylphosphate" evidence="2">
    <location>
        <position position="55"/>
    </location>
</feature>
<evidence type="ECO:0000313" key="4">
    <source>
        <dbReference type="EMBL" id="GAA2139110.1"/>
    </source>
</evidence>
<dbReference type="InterPro" id="IPR050595">
    <property type="entry name" value="Bact_response_regulator"/>
</dbReference>
<name>A0ABN2ZA43_9ACTN</name>
<evidence type="ECO:0000259" key="3">
    <source>
        <dbReference type="PROSITE" id="PS50110"/>
    </source>
</evidence>
<protein>
    <submittedName>
        <fullName evidence="4">Response regulator</fullName>
    </submittedName>
</protein>
<organism evidence="4 5">
    <name type="scientific">Nocardioides koreensis</name>
    <dbReference type="NCBI Taxonomy" id="433651"/>
    <lineage>
        <taxon>Bacteria</taxon>
        <taxon>Bacillati</taxon>
        <taxon>Actinomycetota</taxon>
        <taxon>Actinomycetes</taxon>
        <taxon>Propionibacteriales</taxon>
        <taxon>Nocardioidaceae</taxon>
        <taxon>Nocardioides</taxon>
    </lineage>
</organism>
<reference evidence="4 5" key="1">
    <citation type="journal article" date="2019" name="Int. J. Syst. Evol. Microbiol.">
        <title>The Global Catalogue of Microorganisms (GCM) 10K type strain sequencing project: providing services to taxonomists for standard genome sequencing and annotation.</title>
        <authorList>
            <consortium name="The Broad Institute Genomics Platform"/>
            <consortium name="The Broad Institute Genome Sequencing Center for Infectious Disease"/>
            <person name="Wu L."/>
            <person name="Ma J."/>
        </authorList>
    </citation>
    <scope>NUCLEOTIDE SEQUENCE [LARGE SCALE GENOMIC DNA]</scope>
    <source>
        <strain evidence="4 5">JCM 16022</strain>
    </source>
</reference>
<evidence type="ECO:0000256" key="1">
    <source>
        <dbReference type="ARBA" id="ARBA00022553"/>
    </source>
</evidence>
<evidence type="ECO:0000313" key="5">
    <source>
        <dbReference type="Proteomes" id="UP001501771"/>
    </source>
</evidence>
<keyword evidence="5" id="KW-1185">Reference proteome</keyword>
<dbReference type="RefSeq" id="WP_344147821.1">
    <property type="nucleotide sequence ID" value="NZ_BAAAQR010000001.1"/>
</dbReference>
<dbReference type="SMART" id="SM00448">
    <property type="entry name" value="REC"/>
    <property type="match status" value="1"/>
</dbReference>
<dbReference type="Gene3D" id="3.40.50.2300">
    <property type="match status" value="1"/>
</dbReference>